<evidence type="ECO:0000313" key="2">
    <source>
        <dbReference type="Proteomes" id="UP000183639"/>
    </source>
</evidence>
<dbReference type="EMBL" id="FOQK01000015">
    <property type="protein sequence ID" value="SFI10960.1"/>
    <property type="molecule type" value="Genomic_DNA"/>
</dbReference>
<sequence length="223" mass="25359">MKMKHILLAMLAVLIAAGGSIGYSYQAERTPEYALAQIMDGVKAHDYDTVKRYADVDGLIATTYDESTKLLADDIENLHKTYPQDWFFCHDTAFMQQYIAERRSDDIVFIQRTLELYMDPAITPISRMDGQAKWIADEMTKFADSYDVRVESVQTNGTQAVAVVGITGRDTAYGRLVPQLTLKVDLQQQEDGHWQAVHIANITEAFYPVVKGIEDYWTMQGWQ</sequence>
<organism evidence="1 2">
    <name type="scientific">Selenomonas ruminantium</name>
    <dbReference type="NCBI Taxonomy" id="971"/>
    <lineage>
        <taxon>Bacteria</taxon>
        <taxon>Bacillati</taxon>
        <taxon>Bacillota</taxon>
        <taxon>Negativicutes</taxon>
        <taxon>Selenomonadales</taxon>
        <taxon>Selenomonadaceae</taxon>
        <taxon>Selenomonas</taxon>
    </lineage>
</organism>
<dbReference type="Proteomes" id="UP000183639">
    <property type="component" value="Unassembled WGS sequence"/>
</dbReference>
<accession>A0A1I3FIC0</accession>
<dbReference type="RefSeq" id="WP_075444138.1">
    <property type="nucleotide sequence ID" value="NZ_FOQK01000015.1"/>
</dbReference>
<reference evidence="1 2" key="1">
    <citation type="submission" date="2016-10" db="EMBL/GenBank/DDBJ databases">
        <authorList>
            <person name="de Groot N.N."/>
        </authorList>
    </citation>
    <scope>NUCLEOTIDE SEQUENCE [LARGE SCALE GENOMIC DNA]</scope>
    <source>
        <strain evidence="1 2">Z108</strain>
    </source>
</reference>
<evidence type="ECO:0000313" key="1">
    <source>
        <dbReference type="EMBL" id="SFI10960.1"/>
    </source>
</evidence>
<dbReference type="OrthoDB" id="1664764at2"/>
<dbReference type="AlphaFoldDB" id="A0A1I3FIC0"/>
<proteinExistence type="predicted"/>
<protein>
    <submittedName>
        <fullName evidence="1">Uncharacterized protein</fullName>
    </submittedName>
</protein>
<name>A0A1I3FIC0_SELRU</name>
<gene>
    <name evidence="1" type="ORF">SAMN04487861_11533</name>
</gene>